<dbReference type="Gene3D" id="3.20.20.540">
    <property type="entry name" value="Radical SAM ThiC family, central domain"/>
    <property type="match status" value="1"/>
</dbReference>
<dbReference type="Gene3D" id="6.10.250.620">
    <property type="match status" value="1"/>
</dbReference>
<keyword evidence="6" id="KW-0408">Iron</keyword>
<evidence type="ECO:0000256" key="9">
    <source>
        <dbReference type="NCBIfam" id="TIGR00190"/>
    </source>
</evidence>
<keyword evidence="5" id="KW-0862">Zinc</keyword>
<dbReference type="SFLD" id="SFLDF00407">
    <property type="entry name" value="phosphomethylpyrimidine_syntha"/>
    <property type="match status" value="1"/>
</dbReference>
<evidence type="ECO:0000256" key="5">
    <source>
        <dbReference type="ARBA" id="ARBA00022833"/>
    </source>
</evidence>
<evidence type="ECO:0000313" key="10">
    <source>
        <dbReference type="EMBL" id="SJZ35747.1"/>
    </source>
</evidence>
<dbReference type="SFLD" id="SFLDS00113">
    <property type="entry name" value="Radical_SAM_Phosphomethylpyrim"/>
    <property type="match status" value="1"/>
</dbReference>
<dbReference type="InterPro" id="IPR002817">
    <property type="entry name" value="ThiC/BzaA/B"/>
</dbReference>
<keyword evidence="11" id="KW-1185">Reference proteome</keyword>
<evidence type="ECO:0000313" key="11">
    <source>
        <dbReference type="Proteomes" id="UP000190625"/>
    </source>
</evidence>
<dbReference type="EC" id="4.1.99.17" evidence="9"/>
<evidence type="ECO:0000256" key="8">
    <source>
        <dbReference type="ARBA" id="ARBA00023239"/>
    </source>
</evidence>
<dbReference type="PANTHER" id="PTHR30557:SF1">
    <property type="entry name" value="PHOSPHOMETHYLPYRIMIDINE SYNTHASE, CHLOROPLASTIC"/>
    <property type="match status" value="1"/>
</dbReference>
<reference evidence="11" key="1">
    <citation type="submission" date="2017-02" db="EMBL/GenBank/DDBJ databases">
        <authorList>
            <person name="Varghese N."/>
            <person name="Submissions S."/>
        </authorList>
    </citation>
    <scope>NUCLEOTIDE SEQUENCE [LARGE SCALE GENOMIC DNA]</scope>
    <source>
        <strain evidence="11">ATCC BAA-73</strain>
    </source>
</reference>
<dbReference type="Pfam" id="PF01964">
    <property type="entry name" value="ThiC_Rad_SAM"/>
    <property type="match status" value="1"/>
</dbReference>
<evidence type="ECO:0000256" key="7">
    <source>
        <dbReference type="ARBA" id="ARBA00023014"/>
    </source>
</evidence>
<gene>
    <name evidence="10" type="ORF">SAMN02745118_00530</name>
</gene>
<dbReference type="STRING" id="142842.SAMN02745118_00530"/>
<evidence type="ECO:0000256" key="4">
    <source>
        <dbReference type="ARBA" id="ARBA00022723"/>
    </source>
</evidence>
<dbReference type="NCBIfam" id="TIGR00190">
    <property type="entry name" value="thiC"/>
    <property type="match status" value="1"/>
</dbReference>
<dbReference type="InterPro" id="IPR038521">
    <property type="entry name" value="ThiC/Bza_core_dom"/>
</dbReference>
<keyword evidence="3" id="KW-0949">S-adenosyl-L-methionine</keyword>
<dbReference type="RefSeq" id="WP_078809040.1">
    <property type="nucleotide sequence ID" value="NZ_FUWM01000005.1"/>
</dbReference>
<dbReference type="AlphaFoldDB" id="A0A1T4K0A5"/>
<dbReference type="GO" id="GO:0009228">
    <property type="term" value="P:thiamine biosynthetic process"/>
    <property type="evidence" value="ECO:0007669"/>
    <property type="project" value="UniProtKB-UniRule"/>
</dbReference>
<evidence type="ECO:0000256" key="1">
    <source>
        <dbReference type="ARBA" id="ARBA00001966"/>
    </source>
</evidence>
<dbReference type="GO" id="GO:0070284">
    <property type="term" value="F:phosphomethylpyrimidine synthase activity"/>
    <property type="evidence" value="ECO:0007669"/>
    <property type="project" value="UniProtKB-EC"/>
</dbReference>
<proteinExistence type="predicted"/>
<name>A0A1T4K0A5_9FIRM</name>
<dbReference type="EMBL" id="FUWM01000005">
    <property type="protein sequence ID" value="SJZ35747.1"/>
    <property type="molecule type" value="Genomic_DNA"/>
</dbReference>
<organism evidence="10 11">
    <name type="scientific">Selenihalanaerobacter shriftii</name>
    <dbReference type="NCBI Taxonomy" id="142842"/>
    <lineage>
        <taxon>Bacteria</taxon>
        <taxon>Bacillati</taxon>
        <taxon>Bacillota</taxon>
        <taxon>Clostridia</taxon>
        <taxon>Halanaerobiales</taxon>
        <taxon>Halobacteroidaceae</taxon>
        <taxon>Selenihalanaerobacter</taxon>
    </lineage>
</organism>
<dbReference type="NCBIfam" id="NF009895">
    <property type="entry name" value="PRK13352.1"/>
    <property type="match status" value="1"/>
</dbReference>
<dbReference type="GO" id="GO:0005829">
    <property type="term" value="C:cytosol"/>
    <property type="evidence" value="ECO:0007669"/>
    <property type="project" value="TreeGrafter"/>
</dbReference>
<evidence type="ECO:0000256" key="2">
    <source>
        <dbReference type="ARBA" id="ARBA00022485"/>
    </source>
</evidence>
<dbReference type="GO" id="GO:0051539">
    <property type="term" value="F:4 iron, 4 sulfur cluster binding"/>
    <property type="evidence" value="ECO:0007669"/>
    <property type="project" value="UniProtKB-KW"/>
</dbReference>
<sequence length="426" mass="46965">MTQLIKAKSGEITPEMEKVAKQEGIAVDIIRKEVATGRVVIPKNKERKTEFSQGFGKGLKTKVNTSVGLYEDYTDTKTELAKIDLAIELGTDAIMDLSKDGDIDKIRRQILEKTELPVGTLPIYQAAKECEEKTGSILDMTVDDIFSIVERQAADGVDFMGIHAGLTFETLQRLKFEGRVEGLVSHGGQILAGWMLHHDRENPFYEEYDRLLEIAKEYDMTLSLADTFRPGAIVDSFDRAQIQELIILGELVDKGREAGVQMMVKGPGHVPLDQIESTIQLQKELCHGAPYFVFGPLVTDLATGEDDINAAIGGAFAAAAGADFLCYVTPVEHLDFPTQEDIRDGVMSAKIAAQVGDVSKGKKEAWIKEEKMAKARKELDWEAEINLALNPENAKQTREERNPAGSDGCAMCGEYCAIQVVDEYLS</sequence>
<dbReference type="GO" id="GO:0046872">
    <property type="term" value="F:metal ion binding"/>
    <property type="evidence" value="ECO:0007669"/>
    <property type="project" value="UniProtKB-KW"/>
</dbReference>
<evidence type="ECO:0000256" key="3">
    <source>
        <dbReference type="ARBA" id="ARBA00022691"/>
    </source>
</evidence>
<dbReference type="SFLD" id="SFLDG01114">
    <property type="entry name" value="phosphomethylpyrimidine_syntha"/>
    <property type="match status" value="1"/>
</dbReference>
<keyword evidence="4" id="KW-0479">Metal-binding</keyword>
<evidence type="ECO:0000256" key="6">
    <source>
        <dbReference type="ARBA" id="ARBA00023004"/>
    </source>
</evidence>
<keyword evidence="7" id="KW-0411">Iron-sulfur</keyword>
<keyword evidence="8" id="KW-0456">Lyase</keyword>
<dbReference type="PANTHER" id="PTHR30557">
    <property type="entry name" value="THIAMINE BIOSYNTHESIS PROTEIN THIC"/>
    <property type="match status" value="1"/>
</dbReference>
<accession>A0A1T4K0A5</accession>
<dbReference type="Proteomes" id="UP000190625">
    <property type="component" value="Unassembled WGS sequence"/>
</dbReference>
<dbReference type="OrthoDB" id="9805897at2"/>
<protein>
    <recommendedName>
        <fullName evidence="9">Phosphomethylpyrimidine synthase</fullName>
        <ecNumber evidence="9">4.1.99.17</ecNumber>
    </recommendedName>
</protein>
<comment type="cofactor">
    <cofactor evidence="1">
        <name>[4Fe-4S] cluster</name>
        <dbReference type="ChEBI" id="CHEBI:49883"/>
    </cofactor>
</comment>
<keyword evidence="2" id="KW-0004">4Fe-4S</keyword>